<evidence type="ECO:0000313" key="2">
    <source>
        <dbReference type="EMBL" id="PXV63184.1"/>
    </source>
</evidence>
<reference evidence="2 3" key="1">
    <citation type="submission" date="2018-03" db="EMBL/GenBank/DDBJ databases">
        <title>Genomic Encyclopedia of Archaeal and Bacterial Type Strains, Phase II (KMG-II): from individual species to whole genera.</title>
        <authorList>
            <person name="Goeker M."/>
        </authorList>
    </citation>
    <scope>NUCLEOTIDE SEQUENCE [LARGE SCALE GENOMIC DNA]</scope>
    <source>
        <strain evidence="2 3">DSM 100214</strain>
    </source>
</reference>
<keyword evidence="3" id="KW-1185">Reference proteome</keyword>
<gene>
    <name evidence="2" type="ORF">CLV62_11566</name>
</gene>
<sequence>MLLFVMTAIIAISIMISFYDIITDLKTLIEFLYQ</sequence>
<dbReference type="Proteomes" id="UP000247973">
    <property type="component" value="Unassembled WGS sequence"/>
</dbReference>
<evidence type="ECO:0000256" key="1">
    <source>
        <dbReference type="SAM" id="Phobius"/>
    </source>
</evidence>
<name>A0A2V3PMA2_9BACT</name>
<comment type="caution">
    <text evidence="2">The sequence shown here is derived from an EMBL/GenBank/DDBJ whole genome shotgun (WGS) entry which is preliminary data.</text>
</comment>
<organism evidence="2 3">
    <name type="scientific">Dysgonomonas alginatilytica</name>
    <dbReference type="NCBI Taxonomy" id="1605892"/>
    <lineage>
        <taxon>Bacteria</taxon>
        <taxon>Pseudomonadati</taxon>
        <taxon>Bacteroidota</taxon>
        <taxon>Bacteroidia</taxon>
        <taxon>Bacteroidales</taxon>
        <taxon>Dysgonomonadaceae</taxon>
        <taxon>Dysgonomonas</taxon>
    </lineage>
</organism>
<protein>
    <submittedName>
        <fullName evidence="2">Uncharacterized protein</fullName>
    </submittedName>
</protein>
<dbReference type="AlphaFoldDB" id="A0A2V3PMA2"/>
<dbReference type="EMBL" id="QICL01000015">
    <property type="protein sequence ID" value="PXV63184.1"/>
    <property type="molecule type" value="Genomic_DNA"/>
</dbReference>
<evidence type="ECO:0000313" key="3">
    <source>
        <dbReference type="Proteomes" id="UP000247973"/>
    </source>
</evidence>
<keyword evidence="1" id="KW-0812">Transmembrane</keyword>
<keyword evidence="1" id="KW-1133">Transmembrane helix</keyword>
<feature type="transmembrane region" description="Helical" evidence="1">
    <location>
        <begin position="6"/>
        <end position="22"/>
    </location>
</feature>
<accession>A0A2V3PMA2</accession>
<proteinExistence type="predicted"/>
<keyword evidence="1" id="KW-0472">Membrane</keyword>